<evidence type="ECO:0000313" key="2">
    <source>
        <dbReference type="Proteomes" id="UP000236569"/>
    </source>
</evidence>
<gene>
    <name evidence="1" type="ORF">DAERI_040014</name>
</gene>
<comment type="caution">
    <text evidence="1">The sequence shown here is derived from an EMBL/GenBank/DDBJ whole genome shotgun (WGS) entry which is preliminary data.</text>
</comment>
<protein>
    <submittedName>
        <fullName evidence="1">Uncharacterized protein</fullName>
    </submittedName>
</protein>
<dbReference type="OrthoDB" id="66348at2"/>
<reference evidence="2" key="1">
    <citation type="submission" date="2018-01" db="EMBL/GenBank/DDBJ databases">
        <title>Draft Genome Sequence of the Radioresistant Bacterium Deinococcus aerius TR0125, Isolated from the Higher Atmosphere above Japan.</title>
        <authorList>
            <person name="Satoh K."/>
            <person name="Arai H."/>
            <person name="Sanzen T."/>
            <person name="Kawaguchi Y."/>
            <person name="Hayashi H."/>
            <person name="Yokobori S."/>
            <person name="Yamagishi A."/>
            <person name="Oono Y."/>
            <person name="Narumi I."/>
        </authorList>
    </citation>
    <scope>NUCLEOTIDE SEQUENCE [LARGE SCALE GENOMIC DNA]</scope>
    <source>
        <strain evidence="2">TR0125</strain>
    </source>
</reference>
<dbReference type="AlphaFoldDB" id="A0A2I9CTY1"/>
<dbReference type="EMBL" id="BFAG01000004">
    <property type="protein sequence ID" value="GBF05254.1"/>
    <property type="molecule type" value="Genomic_DNA"/>
</dbReference>
<proteinExistence type="predicted"/>
<name>A0A2I9CTY1_9DEIO</name>
<accession>A0A2I9CTY1</accession>
<organism evidence="1 2">
    <name type="scientific">Deinococcus aerius</name>
    <dbReference type="NCBI Taxonomy" id="200253"/>
    <lineage>
        <taxon>Bacteria</taxon>
        <taxon>Thermotogati</taxon>
        <taxon>Deinococcota</taxon>
        <taxon>Deinococci</taxon>
        <taxon>Deinococcales</taxon>
        <taxon>Deinococcaceae</taxon>
        <taxon>Deinococcus</taxon>
    </lineage>
</organism>
<dbReference type="RefSeq" id="WP_133161977.1">
    <property type="nucleotide sequence ID" value="NZ_BFAG01000004.1"/>
</dbReference>
<evidence type="ECO:0000313" key="1">
    <source>
        <dbReference type="EMBL" id="GBF05254.1"/>
    </source>
</evidence>
<keyword evidence="2" id="KW-1185">Reference proteome</keyword>
<sequence length="278" mass="30460">MNKPLALLTLTTLATAQAQFSGPNEARVPRSAEGQALARAVCAAPVPLGNLSGCTVTNRYPSSPLPDLRVPVKPQEGKGEWAYVPVRVLYGSFTRPNARDVLAQFCTETDTCRADAVLLTRQGAGWRAVGVVPGFDLDVCLTYPVKGGTDAATCLARDEQRLSRVQVFRWVGGKAQVQQVAAFRPLSLTRPDSAQCRGGWEAEPLQWHDRDRDADGWPDLTLTVSLTRYPLDDKTCTMLRGSGILNRRIPDLAFSWDGVKFNPSAQTRDFLKNYGEPQ</sequence>
<dbReference type="Proteomes" id="UP000236569">
    <property type="component" value="Unassembled WGS sequence"/>
</dbReference>